<dbReference type="CDD" id="cd21277">
    <property type="entry name" value="CH_LMO7"/>
    <property type="match status" value="1"/>
</dbReference>
<accession>A0AAY4BP61</accession>
<feature type="compositionally biased region" description="Low complexity" evidence="7">
    <location>
        <begin position="367"/>
        <end position="376"/>
    </location>
</feature>
<proteinExistence type="predicted"/>
<dbReference type="Gene3D" id="2.10.110.10">
    <property type="entry name" value="Cysteine Rich Protein"/>
    <property type="match status" value="1"/>
</dbReference>
<feature type="region of interest" description="Disordered" evidence="7">
    <location>
        <begin position="550"/>
        <end position="579"/>
    </location>
</feature>
<evidence type="ECO:0000313" key="11">
    <source>
        <dbReference type="Ensembl" id="ENSDCDP00010021921.1"/>
    </source>
</evidence>
<feature type="region of interest" description="Disordered" evidence="7">
    <location>
        <begin position="618"/>
        <end position="643"/>
    </location>
</feature>
<feature type="compositionally biased region" description="Basic and acidic residues" evidence="7">
    <location>
        <begin position="412"/>
        <end position="427"/>
    </location>
</feature>
<feature type="compositionally biased region" description="Basic and acidic residues" evidence="7">
    <location>
        <begin position="353"/>
        <end position="363"/>
    </location>
</feature>
<keyword evidence="2" id="KW-0863">Zinc-finger</keyword>
<feature type="compositionally biased region" description="Basic and acidic residues" evidence="7">
    <location>
        <begin position="982"/>
        <end position="992"/>
    </location>
</feature>
<dbReference type="GeneID" id="114790935"/>
<feature type="region of interest" description="Disordered" evidence="7">
    <location>
        <begin position="407"/>
        <end position="438"/>
    </location>
</feature>
<dbReference type="CDD" id="cd08368">
    <property type="entry name" value="LIM"/>
    <property type="match status" value="1"/>
</dbReference>
<dbReference type="InterPro" id="IPR036034">
    <property type="entry name" value="PDZ_sf"/>
</dbReference>
<evidence type="ECO:0000256" key="4">
    <source>
        <dbReference type="ARBA" id="ARBA00023038"/>
    </source>
</evidence>
<protein>
    <recommendedName>
        <fullName evidence="13">LIM domain only protein 7-like</fullName>
    </recommendedName>
</protein>
<feature type="region of interest" description="Disordered" evidence="7">
    <location>
        <begin position="923"/>
        <end position="954"/>
    </location>
</feature>
<dbReference type="PROSITE" id="PS00518">
    <property type="entry name" value="ZF_RING_1"/>
    <property type="match status" value="1"/>
</dbReference>
<reference evidence="11 12" key="1">
    <citation type="submission" date="2020-06" db="EMBL/GenBank/DDBJ databases">
        <authorList>
            <consortium name="Wellcome Sanger Institute Data Sharing"/>
        </authorList>
    </citation>
    <scope>NUCLEOTIDE SEQUENCE [LARGE SCALE GENOMIC DNA]</scope>
</reference>
<reference evidence="11" key="3">
    <citation type="submission" date="2025-09" db="UniProtKB">
        <authorList>
            <consortium name="Ensembl"/>
        </authorList>
    </citation>
    <scope>IDENTIFICATION</scope>
</reference>
<dbReference type="SUPFAM" id="SSF47576">
    <property type="entry name" value="Calponin-homology domain, CH-domain"/>
    <property type="match status" value="1"/>
</dbReference>
<dbReference type="Pfam" id="PF00412">
    <property type="entry name" value="LIM"/>
    <property type="match status" value="1"/>
</dbReference>
<feature type="domain" description="PDZ" evidence="10">
    <location>
        <begin position="680"/>
        <end position="757"/>
    </location>
</feature>
<dbReference type="Pfam" id="PF00307">
    <property type="entry name" value="CH"/>
    <property type="match status" value="1"/>
</dbReference>
<evidence type="ECO:0008006" key="13">
    <source>
        <dbReference type="Google" id="ProtNLM"/>
    </source>
</evidence>
<evidence type="ECO:0000259" key="8">
    <source>
        <dbReference type="PROSITE" id="PS50021"/>
    </source>
</evidence>
<keyword evidence="6" id="KW-0175">Coiled coil</keyword>
<evidence type="ECO:0000256" key="7">
    <source>
        <dbReference type="SAM" id="MobiDB-lite"/>
    </source>
</evidence>
<organism evidence="11 12">
    <name type="scientific">Denticeps clupeoides</name>
    <name type="common">denticle herring</name>
    <dbReference type="NCBI Taxonomy" id="299321"/>
    <lineage>
        <taxon>Eukaryota</taxon>
        <taxon>Metazoa</taxon>
        <taxon>Chordata</taxon>
        <taxon>Craniata</taxon>
        <taxon>Vertebrata</taxon>
        <taxon>Euteleostomi</taxon>
        <taxon>Actinopterygii</taxon>
        <taxon>Neopterygii</taxon>
        <taxon>Teleostei</taxon>
        <taxon>Clupei</taxon>
        <taxon>Clupeiformes</taxon>
        <taxon>Denticipitoidei</taxon>
        <taxon>Denticipitidae</taxon>
        <taxon>Denticeps</taxon>
    </lineage>
</organism>
<feature type="coiled-coil region" evidence="6">
    <location>
        <begin position="833"/>
        <end position="872"/>
    </location>
</feature>
<feature type="region of interest" description="Disordered" evidence="7">
    <location>
        <begin position="1058"/>
        <end position="1084"/>
    </location>
</feature>
<feature type="region of interest" description="Disordered" evidence="7">
    <location>
        <begin position="349"/>
        <end position="386"/>
    </location>
</feature>
<dbReference type="Pfam" id="PF15949">
    <property type="entry name" value="DUF4757"/>
    <property type="match status" value="1"/>
</dbReference>
<evidence type="ECO:0000256" key="1">
    <source>
        <dbReference type="ARBA" id="ARBA00022723"/>
    </source>
</evidence>
<feature type="compositionally biased region" description="Basic and acidic residues" evidence="7">
    <location>
        <begin position="618"/>
        <end position="633"/>
    </location>
</feature>
<keyword evidence="1 5" id="KW-0479">Metal-binding</keyword>
<feature type="domain" description="Calponin-homology (CH)" evidence="8">
    <location>
        <begin position="12"/>
        <end position="129"/>
    </location>
</feature>
<dbReference type="PRINTS" id="PR00888">
    <property type="entry name" value="SM22CALPONIN"/>
</dbReference>
<dbReference type="InterPro" id="IPR001715">
    <property type="entry name" value="CH_dom"/>
</dbReference>
<feature type="compositionally biased region" description="Low complexity" evidence="7">
    <location>
        <begin position="896"/>
        <end position="910"/>
    </location>
</feature>
<dbReference type="InterPro" id="IPR029978">
    <property type="entry name" value="LMO-7"/>
</dbReference>
<dbReference type="PANTHER" id="PTHR46767">
    <property type="entry name" value="LIM DOMAIN ONLY PROTEIN 7"/>
    <property type="match status" value="1"/>
</dbReference>
<evidence type="ECO:0000259" key="10">
    <source>
        <dbReference type="PROSITE" id="PS50106"/>
    </source>
</evidence>
<evidence type="ECO:0000256" key="6">
    <source>
        <dbReference type="SAM" id="Coils"/>
    </source>
</evidence>
<dbReference type="Gene3D" id="2.30.42.10">
    <property type="match status" value="1"/>
</dbReference>
<dbReference type="Gene3D" id="1.10.418.10">
    <property type="entry name" value="Calponin-like domain"/>
    <property type="match status" value="1"/>
</dbReference>
<feature type="domain" description="LIM zinc-binding" evidence="9">
    <location>
        <begin position="1151"/>
        <end position="1217"/>
    </location>
</feature>
<keyword evidence="3 5" id="KW-0862">Zinc</keyword>
<dbReference type="AlphaFoldDB" id="A0AAY4BP61"/>
<keyword evidence="12" id="KW-1185">Reference proteome</keyword>
<gene>
    <name evidence="11" type="primary">lmo7b</name>
</gene>
<dbReference type="SUPFAM" id="SSF50156">
    <property type="entry name" value="PDZ domain-like"/>
    <property type="match status" value="1"/>
</dbReference>
<dbReference type="PROSITE" id="PS50021">
    <property type="entry name" value="CH"/>
    <property type="match status" value="1"/>
</dbReference>
<dbReference type="InterPro" id="IPR036872">
    <property type="entry name" value="CH_dom_sf"/>
</dbReference>
<evidence type="ECO:0000256" key="5">
    <source>
        <dbReference type="PROSITE-ProRule" id="PRU00125"/>
    </source>
</evidence>
<evidence type="ECO:0000259" key="9">
    <source>
        <dbReference type="PROSITE" id="PS50023"/>
    </source>
</evidence>
<feature type="compositionally biased region" description="Polar residues" evidence="7">
    <location>
        <begin position="1063"/>
        <end position="1075"/>
    </location>
</feature>
<dbReference type="PROSITE" id="PS50023">
    <property type="entry name" value="LIM_DOMAIN_2"/>
    <property type="match status" value="1"/>
</dbReference>
<evidence type="ECO:0000256" key="3">
    <source>
        <dbReference type="ARBA" id="ARBA00022833"/>
    </source>
</evidence>
<dbReference type="Proteomes" id="UP000694580">
    <property type="component" value="Chromosome 5"/>
</dbReference>
<dbReference type="SMART" id="SM00033">
    <property type="entry name" value="CH"/>
    <property type="match status" value="1"/>
</dbReference>
<feature type="region of interest" description="Disordered" evidence="7">
    <location>
        <begin position="982"/>
        <end position="1004"/>
    </location>
</feature>
<reference evidence="11" key="2">
    <citation type="submission" date="2025-08" db="UniProtKB">
        <authorList>
            <consortium name="Ensembl"/>
        </authorList>
    </citation>
    <scope>IDENTIFICATION</scope>
</reference>
<dbReference type="PROSITE" id="PS00478">
    <property type="entry name" value="LIM_DOMAIN_1"/>
    <property type="match status" value="1"/>
</dbReference>
<dbReference type="InterPro" id="IPR001478">
    <property type="entry name" value="PDZ"/>
</dbReference>
<dbReference type="InterPro" id="IPR031865">
    <property type="entry name" value="DUF4757"/>
</dbReference>
<dbReference type="PANTHER" id="PTHR46767:SF2">
    <property type="entry name" value="LIM DOMAIN 7B"/>
    <property type="match status" value="1"/>
</dbReference>
<evidence type="ECO:0000313" key="12">
    <source>
        <dbReference type="Proteomes" id="UP000694580"/>
    </source>
</evidence>
<dbReference type="GeneTree" id="ENSGT00950000183159"/>
<sequence>MERRGQPAGSCEATFGEAQRWLEEVTQKPFGNNDFRSALENGVLLCDLINKLKPGIIKRVNRLSTPIAGLDNVNVFLKACEKLGLNEAQLFHPGDLQDVSTRVTVRRKETYRRLKNVLITIYWLGRKAQVDPLYSGPHLNLRAFEGLLGTTLSKTLEDAGCPRSSVRDSGYGEAWFANREDVFPLQPSYRREDSVESLDSVESHTLSVTSDITLIAGSEGCGSDAEAEQGFRMSEVPAPLRRKRGDNHRGCVSPLTRSKSMGDILVDPADSQHRYQTSVTLDLCLEPVALREVRREQLRCMHIRVKESEAKWQEDLSRWKNRRRSVNLDLHRKWEKRKQMEAIMGRAGEGEEVQDHSDNEAHGKSVSTTCSSTHTLTHTRHEHTSDVVLHSRAPLARSNAVEIANFPGSCPRDLHSFEPPDKGERNQDGALPAEQASHSTCSSQCVDAMPGLPGFPWIDGTIDKTVPLTNGNPQPVSLNNHRVHWVRPVSMDCSDPQTGSSVDHGGPVDTQTDSFLQPSEDLQQQSLASVIQPRTPNYKQMGVSRLSSTLPRGFRRSEGSSRLSTGVTPRPFGAKSSAVSTLKYSKDDSHRSLLSGQKNRAPIPSFFTQTRKVITHTDLEQLSKDAEEDRVEQSKGWSSVDSGQSPVCKSRAFFPLSKAASLPDRGLGGRDRQVCYREMRISLNQRPNSSTDFGFETHWDSSGAYITFVQPGSPAELCQLQVGYEILAVSGQQVAEMSHGEWKASMADAMQKGSLLIDVRCHGNNGHPEHHISAASKPVVNGQPASSVSCEAESHSVNDAAVTFSNNGGSESAISDLQVPSISASSLSWSWDAEDERRRQEKWQREQERLLQEKYQRDQQRLEEEWQRAQQEVCGGEFGVIKDQISGEVTNGNDCPFSPSPFQSQTTPSTVVDSIQHMLEGPLEPAVESGLNEDRSPSKESDEDNRERSQWPAESYEFSMLSALDRTKSKSSPSLEAVYKQEVKGVNKDTRPQQKKKVKSLSQAEQDRQQILEEMRKRTQLFTDNSWIRQRSATVYKEPVVMGSPIRRFESLDSLEASGFGNRPSSATSFTSSNPVRPHSALGSFGPSWGPGRYSIGGVGRSSTLPASLSSGSVTESPQDRPASVPYTLEGNPIKKTLPITQHSRPVSGRRMCSYCGHSLGKGAAMVIESLGLCFHLVCFKCLACRCDLRGPESRSQVRVRHGQLFCETCYSRLRGRPIIK</sequence>
<keyword evidence="4 5" id="KW-0440">LIM domain</keyword>
<dbReference type="GO" id="GO:0030155">
    <property type="term" value="P:regulation of cell adhesion"/>
    <property type="evidence" value="ECO:0007669"/>
    <property type="project" value="InterPro"/>
</dbReference>
<dbReference type="GO" id="GO:0023051">
    <property type="term" value="P:regulation of signaling"/>
    <property type="evidence" value="ECO:0007669"/>
    <property type="project" value="InterPro"/>
</dbReference>
<dbReference type="InterPro" id="IPR001781">
    <property type="entry name" value="Znf_LIM"/>
</dbReference>
<dbReference type="InterPro" id="IPR003096">
    <property type="entry name" value="SM22_calponin"/>
</dbReference>
<name>A0AAY4BP61_9TELE</name>
<feature type="compositionally biased region" description="Basic and acidic residues" evidence="7">
    <location>
        <begin position="932"/>
        <end position="949"/>
    </location>
</feature>
<dbReference type="RefSeq" id="XP_028837206.1">
    <property type="nucleotide sequence ID" value="XM_028981373.1"/>
</dbReference>
<dbReference type="InterPro" id="IPR017907">
    <property type="entry name" value="Znf_RING_CS"/>
</dbReference>
<feature type="region of interest" description="Disordered" evidence="7">
    <location>
        <begin position="1107"/>
        <end position="1129"/>
    </location>
</feature>
<dbReference type="Pfam" id="PF00595">
    <property type="entry name" value="PDZ"/>
    <property type="match status" value="1"/>
</dbReference>
<dbReference type="PROSITE" id="PS50106">
    <property type="entry name" value="PDZ"/>
    <property type="match status" value="1"/>
</dbReference>
<dbReference type="Ensembl" id="ENSDCDT00010024382.1">
    <property type="protein sequence ID" value="ENSDCDP00010021921.1"/>
    <property type="gene ID" value="ENSDCDG00010011061.1"/>
</dbReference>
<dbReference type="FunFam" id="1.10.418.10:FF:000038">
    <property type="entry name" value="LIM and calponin homology domains-containing protein 1"/>
    <property type="match status" value="1"/>
</dbReference>
<dbReference type="SMART" id="SM00132">
    <property type="entry name" value="LIM"/>
    <property type="match status" value="1"/>
</dbReference>
<dbReference type="GO" id="GO:0008270">
    <property type="term" value="F:zinc ion binding"/>
    <property type="evidence" value="ECO:0007669"/>
    <property type="project" value="UniProtKB-KW"/>
</dbReference>
<evidence type="ECO:0000256" key="2">
    <source>
        <dbReference type="ARBA" id="ARBA00022771"/>
    </source>
</evidence>
<feature type="region of interest" description="Disordered" evidence="7">
    <location>
        <begin position="891"/>
        <end position="910"/>
    </location>
</feature>